<sequence>MKMNSSQLGSLRETDDGSADSNAPLPRHRALSLRANKARPIGWPDLWD</sequence>
<feature type="region of interest" description="Disordered" evidence="1">
    <location>
        <begin position="1"/>
        <end position="34"/>
    </location>
</feature>
<protein>
    <submittedName>
        <fullName evidence="2">Uncharacterized protein</fullName>
    </submittedName>
</protein>
<organism evidence="2">
    <name type="scientific">Anguilla anguilla</name>
    <name type="common">European freshwater eel</name>
    <name type="synonym">Muraena anguilla</name>
    <dbReference type="NCBI Taxonomy" id="7936"/>
    <lineage>
        <taxon>Eukaryota</taxon>
        <taxon>Metazoa</taxon>
        <taxon>Chordata</taxon>
        <taxon>Craniata</taxon>
        <taxon>Vertebrata</taxon>
        <taxon>Euteleostomi</taxon>
        <taxon>Actinopterygii</taxon>
        <taxon>Neopterygii</taxon>
        <taxon>Teleostei</taxon>
        <taxon>Anguilliformes</taxon>
        <taxon>Anguillidae</taxon>
        <taxon>Anguilla</taxon>
    </lineage>
</organism>
<proteinExistence type="predicted"/>
<name>A0A0E9RI24_ANGAN</name>
<dbReference type="AlphaFoldDB" id="A0A0E9RI24"/>
<evidence type="ECO:0000256" key="1">
    <source>
        <dbReference type="SAM" id="MobiDB-lite"/>
    </source>
</evidence>
<reference evidence="2" key="1">
    <citation type="submission" date="2014-11" db="EMBL/GenBank/DDBJ databases">
        <authorList>
            <person name="Amaro Gonzalez C."/>
        </authorList>
    </citation>
    <scope>NUCLEOTIDE SEQUENCE</scope>
</reference>
<evidence type="ECO:0000313" key="2">
    <source>
        <dbReference type="EMBL" id="JAH27993.1"/>
    </source>
</evidence>
<accession>A0A0E9RI24</accession>
<reference evidence="2" key="2">
    <citation type="journal article" date="2015" name="Fish Shellfish Immunol.">
        <title>Early steps in the European eel (Anguilla anguilla)-Vibrio vulnificus interaction in the gills: Role of the RtxA13 toxin.</title>
        <authorList>
            <person name="Callol A."/>
            <person name="Pajuelo D."/>
            <person name="Ebbesson L."/>
            <person name="Teles M."/>
            <person name="MacKenzie S."/>
            <person name="Amaro C."/>
        </authorList>
    </citation>
    <scope>NUCLEOTIDE SEQUENCE</scope>
</reference>
<dbReference type="EMBL" id="GBXM01080584">
    <property type="protein sequence ID" value="JAH27993.1"/>
    <property type="molecule type" value="Transcribed_RNA"/>
</dbReference>